<sequence>MRKKGYWREWRSSANSVVLRFGVLAQFANQPIQLGRSWHVFEAGIQLPEPVKGLLNFLGFFRKALGQFGELTDSINQAADVGDFVGDQIGQKVLNLVFAGLLEVALGIVREAKQEIRTHPVV</sequence>
<name>A0A177N1Q4_9GAMM</name>
<evidence type="ECO:0000313" key="2">
    <source>
        <dbReference type="Proteomes" id="UP000077857"/>
    </source>
</evidence>
<gene>
    <name evidence="1" type="ORF">A1507_19520</name>
</gene>
<dbReference type="EMBL" id="LUUJ01000115">
    <property type="protein sequence ID" value="OAI11898.1"/>
    <property type="molecule type" value="Genomic_DNA"/>
</dbReference>
<dbReference type="Proteomes" id="UP000077857">
    <property type="component" value="Unassembled WGS sequence"/>
</dbReference>
<organism evidence="1 2">
    <name type="scientific">Methylomonas koyamae</name>
    <dbReference type="NCBI Taxonomy" id="702114"/>
    <lineage>
        <taxon>Bacteria</taxon>
        <taxon>Pseudomonadati</taxon>
        <taxon>Pseudomonadota</taxon>
        <taxon>Gammaproteobacteria</taxon>
        <taxon>Methylococcales</taxon>
        <taxon>Methylococcaceae</taxon>
        <taxon>Methylomonas</taxon>
    </lineage>
</organism>
<reference evidence="1 2" key="1">
    <citation type="submission" date="2016-03" db="EMBL/GenBank/DDBJ databases">
        <authorList>
            <person name="Ploux O."/>
        </authorList>
    </citation>
    <scope>NUCLEOTIDE SEQUENCE [LARGE SCALE GENOMIC DNA]</scope>
    <source>
        <strain evidence="1 2">R-45378</strain>
    </source>
</reference>
<protein>
    <submittedName>
        <fullName evidence="1">Uncharacterized protein</fullName>
    </submittedName>
</protein>
<dbReference type="AlphaFoldDB" id="A0A177N1Q4"/>
<evidence type="ECO:0000313" key="1">
    <source>
        <dbReference type="EMBL" id="OAI11898.1"/>
    </source>
</evidence>
<comment type="caution">
    <text evidence="1">The sequence shown here is derived from an EMBL/GenBank/DDBJ whole genome shotgun (WGS) entry which is preliminary data.</text>
</comment>
<accession>A0A177N1Q4</accession>
<proteinExistence type="predicted"/>